<geneLocation type="plasmid" evidence="3">
    <name>pdrdi</name>
</geneLocation>
<evidence type="ECO:0000259" key="1">
    <source>
        <dbReference type="Pfam" id="PF14216"/>
    </source>
</evidence>
<proteinExistence type="predicted"/>
<protein>
    <submittedName>
        <fullName evidence="2">DUF4326 domain-containing protein</fullName>
    </submittedName>
</protein>
<dbReference type="InterPro" id="IPR025475">
    <property type="entry name" value="DUF4326"/>
</dbReference>
<gene>
    <name evidence="2" type="ORF">DVJ83_18610</name>
</gene>
<dbReference type="Pfam" id="PF14216">
    <property type="entry name" value="DUF4326"/>
    <property type="match status" value="1"/>
</dbReference>
<keyword evidence="2" id="KW-0614">Plasmid</keyword>
<dbReference type="EMBL" id="CP031163">
    <property type="protein sequence ID" value="AXH01096.1"/>
    <property type="molecule type" value="Genomic_DNA"/>
</dbReference>
<feature type="domain" description="DUF4326" evidence="1">
    <location>
        <begin position="25"/>
        <end position="143"/>
    </location>
</feature>
<sequence length="156" mass="16982">MNEANLPELAQRIRVAHVRDAVPNGDHAVYVGRAMPGREGSVFGNPLPVRGRTWTPAAQAWTAHLATHAELEVREAARAALLARGYAQGEAATLYRHVLRAQCREAHSPQRTALLRLARLVAAGETLTLQCWCAPQPCHAAVIRDAILGYARRLSA</sequence>
<name>A0A345IN23_9DEIO</name>
<dbReference type="AlphaFoldDB" id="A0A345IN23"/>
<reference evidence="2 3" key="1">
    <citation type="submission" date="2018-07" db="EMBL/GenBank/DDBJ databases">
        <title>Complete Genome and Methylome Analysis of Deinococcus wulumuqiensis NEB 479.</title>
        <authorList>
            <person name="Fomenkov A."/>
            <person name="Luyten Y."/>
            <person name="Vincze T."/>
            <person name="Anton B.P."/>
            <person name="Clark T."/>
            <person name="Roberts R.J."/>
            <person name="Morgan R.D."/>
        </authorList>
    </citation>
    <scope>NUCLEOTIDE SEQUENCE [LARGE SCALE GENOMIC DNA]</scope>
    <source>
        <strain evidence="2 3">NEB 479</strain>
        <plasmid evidence="3">Plasmid pdrdi</plasmid>
    </source>
</reference>
<dbReference type="Proteomes" id="UP000253744">
    <property type="component" value="Plasmid pDrdI"/>
</dbReference>
<dbReference type="RefSeq" id="WP_114673731.1">
    <property type="nucleotide sequence ID" value="NZ_CALTYN010000306.1"/>
</dbReference>
<accession>A0A345IN23</accession>
<organism evidence="2 3">
    <name type="scientific">Deinococcus wulumuqiensis</name>
    <dbReference type="NCBI Taxonomy" id="980427"/>
    <lineage>
        <taxon>Bacteria</taxon>
        <taxon>Thermotogati</taxon>
        <taxon>Deinococcota</taxon>
        <taxon>Deinococci</taxon>
        <taxon>Deinococcales</taxon>
        <taxon>Deinococcaceae</taxon>
        <taxon>Deinococcus</taxon>
    </lineage>
</organism>
<dbReference type="KEGG" id="dwu:DVJ83_18610"/>
<evidence type="ECO:0000313" key="2">
    <source>
        <dbReference type="EMBL" id="AXH01096.1"/>
    </source>
</evidence>
<evidence type="ECO:0000313" key="3">
    <source>
        <dbReference type="Proteomes" id="UP000253744"/>
    </source>
</evidence>